<dbReference type="Pfam" id="PF00293">
    <property type="entry name" value="NUDIX"/>
    <property type="match status" value="1"/>
</dbReference>
<evidence type="ECO:0000256" key="4">
    <source>
        <dbReference type="ARBA" id="ARBA00022801"/>
    </source>
</evidence>
<feature type="domain" description="Nudix hydrolase" evidence="7">
    <location>
        <begin position="18"/>
        <end position="151"/>
    </location>
</feature>
<evidence type="ECO:0000313" key="8">
    <source>
        <dbReference type="EMBL" id="MDH5159614.1"/>
    </source>
</evidence>
<comment type="cofactor">
    <cofactor evidence="1">
        <name>Mn(2+)</name>
        <dbReference type="ChEBI" id="CHEBI:29035"/>
    </cofactor>
</comment>
<dbReference type="AlphaFoldDB" id="A0AAW6SRN1"/>
<name>A0AAW6SRN1_9BACI</name>
<evidence type="ECO:0000259" key="7">
    <source>
        <dbReference type="PROSITE" id="PS51462"/>
    </source>
</evidence>
<dbReference type="GO" id="GO:0046872">
    <property type="term" value="F:metal ion binding"/>
    <property type="evidence" value="ECO:0007669"/>
    <property type="project" value="UniProtKB-KW"/>
</dbReference>
<evidence type="ECO:0000313" key="9">
    <source>
        <dbReference type="Proteomes" id="UP001159179"/>
    </source>
</evidence>
<dbReference type="InterPro" id="IPR045121">
    <property type="entry name" value="CoAse"/>
</dbReference>
<organism evidence="8 9">
    <name type="scientific">Heyndrickxia oleronia</name>
    <dbReference type="NCBI Taxonomy" id="38875"/>
    <lineage>
        <taxon>Bacteria</taxon>
        <taxon>Bacillati</taxon>
        <taxon>Bacillota</taxon>
        <taxon>Bacilli</taxon>
        <taxon>Bacillales</taxon>
        <taxon>Bacillaceae</taxon>
        <taxon>Heyndrickxia</taxon>
    </lineage>
</organism>
<dbReference type="CDD" id="cd03426">
    <property type="entry name" value="NUDIX_CoAse_Nudt7"/>
    <property type="match status" value="1"/>
</dbReference>
<keyword evidence="3" id="KW-0479">Metal-binding</keyword>
<dbReference type="InterPro" id="IPR015797">
    <property type="entry name" value="NUDIX_hydrolase-like_dom_sf"/>
</dbReference>
<comment type="cofactor">
    <cofactor evidence="2">
        <name>Mg(2+)</name>
        <dbReference type="ChEBI" id="CHEBI:18420"/>
    </cofactor>
</comment>
<reference evidence="8" key="1">
    <citation type="submission" date="2023-03" db="EMBL/GenBank/DDBJ databases">
        <title>Bacterial isolates from washroom surfaces on a university campus.</title>
        <authorList>
            <person name="Holman D.B."/>
            <person name="Gzyl K.E."/>
            <person name="Taheri A.E."/>
        </authorList>
    </citation>
    <scope>NUCLEOTIDE SEQUENCE</scope>
    <source>
        <strain evidence="8">RD03</strain>
    </source>
</reference>
<protein>
    <submittedName>
        <fullName evidence="8">CoA pyrophosphatase</fullName>
    </submittedName>
</protein>
<keyword evidence="6" id="KW-0464">Manganese</keyword>
<evidence type="ECO:0000256" key="1">
    <source>
        <dbReference type="ARBA" id="ARBA00001936"/>
    </source>
</evidence>
<comment type="caution">
    <text evidence="8">The sequence shown here is derived from an EMBL/GenBank/DDBJ whole genome shotgun (WGS) entry which is preliminary data.</text>
</comment>
<evidence type="ECO:0000256" key="6">
    <source>
        <dbReference type="ARBA" id="ARBA00023211"/>
    </source>
</evidence>
<evidence type="ECO:0000256" key="2">
    <source>
        <dbReference type="ARBA" id="ARBA00001946"/>
    </source>
</evidence>
<evidence type="ECO:0000256" key="3">
    <source>
        <dbReference type="ARBA" id="ARBA00022723"/>
    </source>
</evidence>
<dbReference type="Proteomes" id="UP001159179">
    <property type="component" value="Unassembled WGS sequence"/>
</dbReference>
<dbReference type="PROSITE" id="PS51462">
    <property type="entry name" value="NUDIX"/>
    <property type="match status" value="1"/>
</dbReference>
<dbReference type="PANTHER" id="PTHR12992:SF11">
    <property type="entry name" value="MITOCHONDRIAL COENZYME A DIPHOSPHATASE NUDT8"/>
    <property type="match status" value="1"/>
</dbReference>
<dbReference type="PANTHER" id="PTHR12992">
    <property type="entry name" value="NUDIX HYDROLASE"/>
    <property type="match status" value="1"/>
</dbReference>
<dbReference type="Gene3D" id="3.90.79.10">
    <property type="entry name" value="Nucleoside Triphosphate Pyrophosphohydrolase"/>
    <property type="match status" value="1"/>
</dbReference>
<evidence type="ECO:0000256" key="5">
    <source>
        <dbReference type="ARBA" id="ARBA00022842"/>
    </source>
</evidence>
<proteinExistence type="predicted"/>
<accession>A0AAW6SRN1</accession>
<keyword evidence="4" id="KW-0378">Hydrolase</keyword>
<dbReference type="GO" id="GO:0010945">
    <property type="term" value="F:coenzyme A diphosphatase activity"/>
    <property type="evidence" value="ECO:0007669"/>
    <property type="project" value="InterPro"/>
</dbReference>
<sequence length="205" mass="24200">MLEKYLNRIPKIIGEINYSKYAIFLPIIKKKEDYHILFEVRAYHMRRQPGEVCFPGGRVDKTDRDSKMTALRETREELGVDSGNIEQIFPLDFVVSPFGTIIYPYAGIIKDEVEIIPNPEEVAETFTVPLSFFMETEPEYYKVHFHAEPEKDFPFHSIYGGEKYKWQIRHMDELFYFYGGYTIWGLTANILKNFIEIINNESSER</sequence>
<keyword evidence="5" id="KW-0460">Magnesium</keyword>
<dbReference type="InterPro" id="IPR000086">
    <property type="entry name" value="NUDIX_hydrolase_dom"/>
</dbReference>
<dbReference type="SUPFAM" id="SSF55811">
    <property type="entry name" value="Nudix"/>
    <property type="match status" value="1"/>
</dbReference>
<gene>
    <name evidence="8" type="ORF">P5X88_01625</name>
</gene>
<dbReference type="EMBL" id="JAROYP010000001">
    <property type="protein sequence ID" value="MDH5159614.1"/>
    <property type="molecule type" value="Genomic_DNA"/>
</dbReference>
<dbReference type="RefSeq" id="WP_251337006.1">
    <property type="nucleotide sequence ID" value="NZ_JAMATW010000001.1"/>
</dbReference>